<dbReference type="Gene3D" id="3.40.50.10140">
    <property type="entry name" value="Toll/interleukin-1 receptor homology (TIR) domain"/>
    <property type="match status" value="1"/>
</dbReference>
<sequence length="576" mass="66012">MDAKDKKDLDRILSFLYKGSSSAWYNIYTSLKLDKARADHLFKIGFAFDYLQIEHKGALEYPTDNHYVGITSAGIRFFSLSNFSGTERTEEENSEPQKFNVYIGGSNGGFNLLDVDAQQLQIVVDAYLEAKPDFTIVGQTYHPKKFHSLKIFANNSGKSTRELKEIGLTNGSKQGFRGRFFNSEDLEEFGEDLTYSVIGNAQPGSGRKKGSTSVQLDMGTLPVANHSEAETEASTDNPIFISYSWDSRNHEEHVISFANELRKNGFHVDIDKIISQRKTATNFNQMMHEAFLTSEFIIVVLSKGYKEKADTFKGGVGIEYRLILGEIDRHPKKYILVSFNGRDADIIPLGLDGRDIIDINSNGMEPLFRKLTDQHEFVLSSVSKQKPILTQRAILPFEQFQKQFSSKPSSEAEKSSLIAERIQKKNKLKKDFAKWLHYKKEDVKRRFRMIIHSSENDTYPEQPMIENVPPTWFGAEIHGASHLGMEFCNENTQIYVNDKNKWRLEPASNFEEINVSVIKTIVYDDIIAWDMEGDGIYNCPHFYVNFTNGLPWKDIYYINSKKPYMRFDTSNRTDQE</sequence>
<gene>
    <name evidence="2" type="ORF">SAMN06297358_1310</name>
</gene>
<dbReference type="AlphaFoldDB" id="A0A285ZWA2"/>
<dbReference type="InterPro" id="IPR035897">
    <property type="entry name" value="Toll_tir_struct_dom_sf"/>
</dbReference>
<dbReference type="Pfam" id="PF08357">
    <property type="entry name" value="SEFIR"/>
    <property type="match status" value="1"/>
</dbReference>
<reference evidence="3" key="1">
    <citation type="submission" date="2017-09" db="EMBL/GenBank/DDBJ databases">
        <authorList>
            <person name="Varghese N."/>
            <person name="Submissions S."/>
        </authorList>
    </citation>
    <scope>NUCLEOTIDE SEQUENCE [LARGE SCALE GENOMIC DNA]</scope>
    <source>
        <strain evidence="3">CGMCC 1.12803</strain>
    </source>
</reference>
<dbReference type="InterPro" id="IPR013568">
    <property type="entry name" value="SEFIR_dom"/>
</dbReference>
<dbReference type="PROSITE" id="PS51534">
    <property type="entry name" value="SEFIR"/>
    <property type="match status" value="1"/>
</dbReference>
<organism evidence="2 3">
    <name type="scientific">Pedobacter xixiisoli</name>
    <dbReference type="NCBI Taxonomy" id="1476464"/>
    <lineage>
        <taxon>Bacteria</taxon>
        <taxon>Pseudomonadati</taxon>
        <taxon>Bacteroidota</taxon>
        <taxon>Sphingobacteriia</taxon>
        <taxon>Sphingobacteriales</taxon>
        <taxon>Sphingobacteriaceae</taxon>
        <taxon>Pedobacter</taxon>
    </lineage>
</organism>
<dbReference type="Proteomes" id="UP000219281">
    <property type="component" value="Unassembled WGS sequence"/>
</dbReference>
<evidence type="ECO:0000313" key="2">
    <source>
        <dbReference type="EMBL" id="SOD13922.1"/>
    </source>
</evidence>
<dbReference type="EMBL" id="OCMT01000002">
    <property type="protein sequence ID" value="SOD13922.1"/>
    <property type="molecule type" value="Genomic_DNA"/>
</dbReference>
<proteinExistence type="predicted"/>
<feature type="domain" description="SEFIR" evidence="1">
    <location>
        <begin position="236"/>
        <end position="368"/>
    </location>
</feature>
<evidence type="ECO:0000259" key="1">
    <source>
        <dbReference type="PROSITE" id="PS51534"/>
    </source>
</evidence>
<accession>A0A285ZWA2</accession>
<name>A0A285ZWA2_9SPHI</name>
<protein>
    <submittedName>
        <fullName evidence="2">SEFIR domain-containing protein</fullName>
    </submittedName>
</protein>
<evidence type="ECO:0000313" key="3">
    <source>
        <dbReference type="Proteomes" id="UP000219281"/>
    </source>
</evidence>
<keyword evidence="3" id="KW-1185">Reference proteome</keyword>